<dbReference type="Pfam" id="PF08881">
    <property type="entry name" value="CVNH"/>
    <property type="match status" value="1"/>
</dbReference>
<feature type="chain" id="PRO_5042193834" description="Cyanovirin-N domain-containing protein" evidence="1">
    <location>
        <begin position="18"/>
        <end position="128"/>
    </location>
</feature>
<dbReference type="AlphaFoldDB" id="A0AAD7FBQ4"/>
<organism evidence="3 4">
    <name type="scientific">Roridomyces roridus</name>
    <dbReference type="NCBI Taxonomy" id="1738132"/>
    <lineage>
        <taxon>Eukaryota</taxon>
        <taxon>Fungi</taxon>
        <taxon>Dikarya</taxon>
        <taxon>Basidiomycota</taxon>
        <taxon>Agaricomycotina</taxon>
        <taxon>Agaricomycetes</taxon>
        <taxon>Agaricomycetidae</taxon>
        <taxon>Agaricales</taxon>
        <taxon>Marasmiineae</taxon>
        <taxon>Mycenaceae</taxon>
        <taxon>Roridomyces</taxon>
    </lineage>
</organism>
<name>A0AAD7FBQ4_9AGAR</name>
<dbReference type="Proteomes" id="UP001221142">
    <property type="component" value="Unassembled WGS sequence"/>
</dbReference>
<protein>
    <recommendedName>
        <fullName evidence="2">Cyanovirin-N domain-containing protein</fullName>
    </recommendedName>
</protein>
<evidence type="ECO:0000313" key="3">
    <source>
        <dbReference type="EMBL" id="KAJ7610479.1"/>
    </source>
</evidence>
<evidence type="ECO:0000259" key="2">
    <source>
        <dbReference type="Pfam" id="PF08881"/>
    </source>
</evidence>
<accession>A0AAD7FBQ4</accession>
<comment type="caution">
    <text evidence="3">The sequence shown here is derived from an EMBL/GenBank/DDBJ whole genome shotgun (WGS) entry which is preliminary data.</text>
</comment>
<evidence type="ECO:0000313" key="4">
    <source>
        <dbReference type="Proteomes" id="UP001221142"/>
    </source>
</evidence>
<dbReference type="EMBL" id="JARKIF010000035">
    <property type="protein sequence ID" value="KAJ7610479.1"/>
    <property type="molecule type" value="Genomic_DNA"/>
</dbReference>
<feature type="signal peptide" evidence="1">
    <location>
        <begin position="1"/>
        <end position="17"/>
    </location>
</feature>
<dbReference type="Gene3D" id="2.30.60.10">
    <property type="entry name" value="Cyanovirin-N"/>
    <property type="match status" value="1"/>
</dbReference>
<proteinExistence type="predicted"/>
<evidence type="ECO:0000256" key="1">
    <source>
        <dbReference type="SAM" id="SignalP"/>
    </source>
</evidence>
<feature type="domain" description="Cyanovirin-N" evidence="2">
    <location>
        <begin position="28"/>
        <end position="121"/>
    </location>
</feature>
<dbReference type="InterPro" id="IPR011058">
    <property type="entry name" value="Cyanovirin-N"/>
</dbReference>
<gene>
    <name evidence="3" type="ORF">FB45DRAFT_1038044</name>
</gene>
<keyword evidence="1" id="KW-0732">Signal</keyword>
<sequence>MSALLFSLILLAAAAHATPIKRDSITTVCVQFQLSPDGHTFACSPQPGLGQGQVTIGLANCIQNNDGVLIASGGGFIDTCDTVVLSGTSLSAHCISVGAGGIREGSSVDLDEILNFENGQLSCPNGFE</sequence>
<dbReference type="SUPFAM" id="SSF51322">
    <property type="entry name" value="Cyanovirin-N"/>
    <property type="match status" value="1"/>
</dbReference>
<dbReference type="InterPro" id="IPR036673">
    <property type="entry name" value="Cyanovirin-N_sf"/>
</dbReference>
<reference evidence="3" key="1">
    <citation type="submission" date="2023-03" db="EMBL/GenBank/DDBJ databases">
        <title>Massive genome expansion in bonnet fungi (Mycena s.s.) driven by repeated elements and novel gene families across ecological guilds.</title>
        <authorList>
            <consortium name="Lawrence Berkeley National Laboratory"/>
            <person name="Harder C.B."/>
            <person name="Miyauchi S."/>
            <person name="Viragh M."/>
            <person name="Kuo A."/>
            <person name="Thoen E."/>
            <person name="Andreopoulos B."/>
            <person name="Lu D."/>
            <person name="Skrede I."/>
            <person name="Drula E."/>
            <person name="Henrissat B."/>
            <person name="Morin E."/>
            <person name="Kohler A."/>
            <person name="Barry K."/>
            <person name="LaButti K."/>
            <person name="Morin E."/>
            <person name="Salamov A."/>
            <person name="Lipzen A."/>
            <person name="Mereny Z."/>
            <person name="Hegedus B."/>
            <person name="Baldrian P."/>
            <person name="Stursova M."/>
            <person name="Weitz H."/>
            <person name="Taylor A."/>
            <person name="Grigoriev I.V."/>
            <person name="Nagy L.G."/>
            <person name="Martin F."/>
            <person name="Kauserud H."/>
        </authorList>
    </citation>
    <scope>NUCLEOTIDE SEQUENCE</scope>
    <source>
        <strain evidence="3">9284</strain>
    </source>
</reference>
<keyword evidence="4" id="KW-1185">Reference proteome</keyword>